<evidence type="ECO:0000313" key="10">
    <source>
        <dbReference type="EMBL" id="KAF1993206.1"/>
    </source>
</evidence>
<keyword evidence="5 8" id="KW-1133">Transmembrane helix</keyword>
<sequence length="374" mass="41765">MPLLRTINPVFRPSISWLRLPCSSIHRPVALQLRHNVLQRSNHNISRRSTNGRQDKPSKPPRTYFQEKASVKPQVIIEAPPADNEYGPGHFPRVKVQYLRPAIWAIFASWGIYEFLAYLEAKKQLKNEPRRNPFEIRVRSRESAGPQEVLSTYWKQLDSISQLGTGIIGANVASHLGGMLVPGLWQRFWHTPARNVSYTLLTSTFVHSGAMHLGFNMYCGYNFIQPVGHSRLFDGNAYHLLSFYLGTGILSGFAQHWSTAIARQTASVPPAFIPSGGASGAIFGILAVFCMQYPDAGLGIIFLPFSIPALYALPGVMAFDLAGVFGAFPKLHLGHAAHFSGAMIGICYSLFNGKEQLWNPLVERHKKRLQKRKS</sequence>
<feature type="transmembrane region" description="Helical" evidence="8">
    <location>
        <begin position="163"/>
        <end position="185"/>
    </location>
</feature>
<dbReference type="PANTHER" id="PTHR43731">
    <property type="entry name" value="RHOMBOID PROTEASE"/>
    <property type="match status" value="1"/>
</dbReference>
<evidence type="ECO:0000256" key="8">
    <source>
        <dbReference type="SAM" id="Phobius"/>
    </source>
</evidence>
<feature type="transmembrane region" description="Helical" evidence="8">
    <location>
        <begin position="331"/>
        <end position="351"/>
    </location>
</feature>
<feature type="transmembrane region" description="Helical" evidence="8">
    <location>
        <begin position="298"/>
        <end position="319"/>
    </location>
</feature>
<accession>A0A6A5W6E7</accession>
<gene>
    <name evidence="10" type="ORF">P154DRAFT_503860</name>
</gene>
<dbReference type="SUPFAM" id="SSF144091">
    <property type="entry name" value="Rhomboid-like"/>
    <property type="match status" value="1"/>
</dbReference>
<evidence type="ECO:0000313" key="11">
    <source>
        <dbReference type="Proteomes" id="UP000799779"/>
    </source>
</evidence>
<dbReference type="InterPro" id="IPR022764">
    <property type="entry name" value="Peptidase_S54_rhomboid_dom"/>
</dbReference>
<dbReference type="InterPro" id="IPR035952">
    <property type="entry name" value="Rhomboid-like_sf"/>
</dbReference>
<feature type="transmembrane region" description="Helical" evidence="8">
    <location>
        <begin position="102"/>
        <end position="121"/>
    </location>
</feature>
<protein>
    <recommendedName>
        <fullName evidence="9">Peptidase S54 rhomboid domain-containing protein</fullName>
    </recommendedName>
</protein>
<organism evidence="10 11">
    <name type="scientific">Amniculicola lignicola CBS 123094</name>
    <dbReference type="NCBI Taxonomy" id="1392246"/>
    <lineage>
        <taxon>Eukaryota</taxon>
        <taxon>Fungi</taxon>
        <taxon>Dikarya</taxon>
        <taxon>Ascomycota</taxon>
        <taxon>Pezizomycotina</taxon>
        <taxon>Dothideomycetes</taxon>
        <taxon>Pleosporomycetidae</taxon>
        <taxon>Pleosporales</taxon>
        <taxon>Amniculicolaceae</taxon>
        <taxon>Amniculicola</taxon>
    </lineage>
</organism>
<dbReference type="Proteomes" id="UP000799779">
    <property type="component" value="Unassembled WGS sequence"/>
</dbReference>
<dbReference type="GO" id="GO:0016020">
    <property type="term" value="C:membrane"/>
    <property type="evidence" value="ECO:0007669"/>
    <property type="project" value="UniProtKB-SubCell"/>
</dbReference>
<feature type="transmembrane region" description="Helical" evidence="8">
    <location>
        <begin position="236"/>
        <end position="259"/>
    </location>
</feature>
<evidence type="ECO:0000259" key="9">
    <source>
        <dbReference type="Pfam" id="PF01694"/>
    </source>
</evidence>
<keyword evidence="3 8" id="KW-0812">Transmembrane</keyword>
<keyword evidence="6 8" id="KW-0472">Membrane</keyword>
<dbReference type="OrthoDB" id="10260614at2759"/>
<feature type="domain" description="Peptidase S54 rhomboid" evidence="9">
    <location>
        <begin position="198"/>
        <end position="351"/>
    </location>
</feature>
<keyword evidence="11" id="KW-1185">Reference proteome</keyword>
<evidence type="ECO:0000256" key="5">
    <source>
        <dbReference type="ARBA" id="ARBA00022989"/>
    </source>
</evidence>
<keyword evidence="4" id="KW-0378">Hydrolase</keyword>
<feature type="transmembrane region" description="Helical" evidence="8">
    <location>
        <begin position="205"/>
        <end position="224"/>
    </location>
</feature>
<feature type="region of interest" description="Disordered" evidence="7">
    <location>
        <begin position="40"/>
        <end position="65"/>
    </location>
</feature>
<dbReference type="InterPro" id="IPR050925">
    <property type="entry name" value="Rhomboid_protease_S54"/>
</dbReference>
<evidence type="ECO:0000256" key="7">
    <source>
        <dbReference type="SAM" id="MobiDB-lite"/>
    </source>
</evidence>
<feature type="compositionally biased region" description="Polar residues" evidence="7">
    <location>
        <begin position="40"/>
        <end position="52"/>
    </location>
</feature>
<evidence type="ECO:0000256" key="4">
    <source>
        <dbReference type="ARBA" id="ARBA00022801"/>
    </source>
</evidence>
<comment type="subcellular location">
    <subcellularLocation>
        <location evidence="1">Membrane</location>
        <topology evidence="1">Multi-pass membrane protein</topology>
    </subcellularLocation>
</comment>
<dbReference type="GO" id="GO:0006465">
    <property type="term" value="P:signal peptide processing"/>
    <property type="evidence" value="ECO:0007669"/>
    <property type="project" value="TreeGrafter"/>
</dbReference>
<evidence type="ECO:0000256" key="3">
    <source>
        <dbReference type="ARBA" id="ARBA00022692"/>
    </source>
</evidence>
<dbReference type="GO" id="GO:0004252">
    <property type="term" value="F:serine-type endopeptidase activity"/>
    <property type="evidence" value="ECO:0007669"/>
    <property type="project" value="InterPro"/>
</dbReference>
<proteinExistence type="inferred from homology"/>
<evidence type="ECO:0000256" key="2">
    <source>
        <dbReference type="ARBA" id="ARBA00009045"/>
    </source>
</evidence>
<dbReference type="AlphaFoldDB" id="A0A6A5W6E7"/>
<feature type="transmembrane region" description="Helical" evidence="8">
    <location>
        <begin position="271"/>
        <end position="291"/>
    </location>
</feature>
<evidence type="ECO:0000256" key="6">
    <source>
        <dbReference type="ARBA" id="ARBA00023136"/>
    </source>
</evidence>
<name>A0A6A5W6E7_9PLEO</name>
<comment type="similarity">
    <text evidence="2">Belongs to the peptidase S54 family.</text>
</comment>
<dbReference type="PANTHER" id="PTHR43731:SF14">
    <property type="entry name" value="PRESENILIN-ASSOCIATED RHOMBOID-LIKE PROTEIN, MITOCHONDRIAL"/>
    <property type="match status" value="1"/>
</dbReference>
<dbReference type="Pfam" id="PF01694">
    <property type="entry name" value="Rhomboid"/>
    <property type="match status" value="1"/>
</dbReference>
<dbReference type="EMBL" id="ML977720">
    <property type="protein sequence ID" value="KAF1993206.1"/>
    <property type="molecule type" value="Genomic_DNA"/>
</dbReference>
<dbReference type="Gene3D" id="1.20.1540.10">
    <property type="entry name" value="Rhomboid-like"/>
    <property type="match status" value="1"/>
</dbReference>
<reference evidence="10" key="1">
    <citation type="journal article" date="2020" name="Stud. Mycol.">
        <title>101 Dothideomycetes genomes: a test case for predicting lifestyles and emergence of pathogens.</title>
        <authorList>
            <person name="Haridas S."/>
            <person name="Albert R."/>
            <person name="Binder M."/>
            <person name="Bloem J."/>
            <person name="Labutti K."/>
            <person name="Salamov A."/>
            <person name="Andreopoulos B."/>
            <person name="Baker S."/>
            <person name="Barry K."/>
            <person name="Bills G."/>
            <person name="Bluhm B."/>
            <person name="Cannon C."/>
            <person name="Castanera R."/>
            <person name="Culley D."/>
            <person name="Daum C."/>
            <person name="Ezra D."/>
            <person name="Gonzalez J."/>
            <person name="Henrissat B."/>
            <person name="Kuo A."/>
            <person name="Liang C."/>
            <person name="Lipzen A."/>
            <person name="Lutzoni F."/>
            <person name="Magnuson J."/>
            <person name="Mondo S."/>
            <person name="Nolan M."/>
            <person name="Ohm R."/>
            <person name="Pangilinan J."/>
            <person name="Park H.-J."/>
            <person name="Ramirez L."/>
            <person name="Alfaro M."/>
            <person name="Sun H."/>
            <person name="Tritt A."/>
            <person name="Yoshinaga Y."/>
            <person name="Zwiers L.-H."/>
            <person name="Turgeon B."/>
            <person name="Goodwin S."/>
            <person name="Spatafora J."/>
            <person name="Crous P."/>
            <person name="Grigoriev I."/>
        </authorList>
    </citation>
    <scope>NUCLEOTIDE SEQUENCE</scope>
    <source>
        <strain evidence="10">CBS 123094</strain>
    </source>
</reference>
<evidence type="ECO:0000256" key="1">
    <source>
        <dbReference type="ARBA" id="ARBA00004141"/>
    </source>
</evidence>